<dbReference type="Gene3D" id="6.10.160.20">
    <property type="match status" value="1"/>
</dbReference>
<evidence type="ECO:0000313" key="4">
    <source>
        <dbReference type="Proteomes" id="UP000054563"/>
    </source>
</evidence>
<feature type="compositionally biased region" description="Low complexity" evidence="1">
    <location>
        <begin position="15"/>
        <end position="30"/>
    </location>
</feature>
<dbReference type="EMBL" id="DS016984">
    <property type="protein sequence ID" value="KMU84115.1"/>
    <property type="molecule type" value="Genomic_DNA"/>
</dbReference>
<protein>
    <recommendedName>
        <fullName evidence="2">Histone deacetylase complex subunit SAP30 Sin3 binding domain-containing protein</fullName>
    </recommendedName>
</protein>
<dbReference type="Pfam" id="PF13867">
    <property type="entry name" value="SAP30_Sin3_bdg"/>
    <property type="match status" value="1"/>
</dbReference>
<dbReference type="STRING" id="396776.A0A0J8RFZ9"/>
<organism evidence="3 4">
    <name type="scientific">Coccidioides immitis H538.4</name>
    <dbReference type="NCBI Taxonomy" id="396776"/>
    <lineage>
        <taxon>Eukaryota</taxon>
        <taxon>Fungi</taxon>
        <taxon>Dikarya</taxon>
        <taxon>Ascomycota</taxon>
        <taxon>Pezizomycotina</taxon>
        <taxon>Eurotiomycetes</taxon>
        <taxon>Eurotiomycetidae</taxon>
        <taxon>Onygenales</taxon>
        <taxon>Onygenaceae</taxon>
        <taxon>Coccidioides</taxon>
    </lineage>
</organism>
<gene>
    <name evidence="3" type="ORF">CIHG_01901</name>
</gene>
<evidence type="ECO:0000256" key="1">
    <source>
        <dbReference type="SAM" id="MobiDB-lite"/>
    </source>
</evidence>
<proteinExistence type="predicted"/>
<dbReference type="Proteomes" id="UP000054563">
    <property type="component" value="Unassembled WGS sequence"/>
</dbReference>
<dbReference type="VEuPathDB" id="FungiDB:CIHG_01901"/>
<accession>A0A0J8RFZ9</accession>
<feature type="region of interest" description="Disordered" evidence="1">
    <location>
        <begin position="1"/>
        <end position="81"/>
    </location>
</feature>
<feature type="domain" description="Histone deacetylase complex subunit SAP30 Sin3 binding" evidence="2">
    <location>
        <begin position="85"/>
        <end position="116"/>
    </location>
</feature>
<dbReference type="InterPro" id="IPR025718">
    <property type="entry name" value="SAP30_Sin3-bd"/>
</dbReference>
<reference evidence="4" key="1">
    <citation type="journal article" date="2010" name="Genome Res.">
        <title>Population genomic sequencing of Coccidioides fungi reveals recent hybridization and transposon control.</title>
        <authorList>
            <person name="Neafsey D.E."/>
            <person name="Barker B.M."/>
            <person name="Sharpton T.J."/>
            <person name="Stajich J.E."/>
            <person name="Park D.J."/>
            <person name="Whiston E."/>
            <person name="Hung C.-Y."/>
            <person name="McMahan C."/>
            <person name="White J."/>
            <person name="Sykes S."/>
            <person name="Heiman D."/>
            <person name="Young S."/>
            <person name="Zeng Q."/>
            <person name="Abouelleil A."/>
            <person name="Aftuck L."/>
            <person name="Bessette D."/>
            <person name="Brown A."/>
            <person name="FitzGerald M."/>
            <person name="Lui A."/>
            <person name="Macdonald J.P."/>
            <person name="Priest M."/>
            <person name="Orbach M.J."/>
            <person name="Galgiani J.N."/>
            <person name="Kirkland T.N."/>
            <person name="Cole G.T."/>
            <person name="Birren B.W."/>
            <person name="Henn M.R."/>
            <person name="Taylor J.W."/>
            <person name="Rounsley S.D."/>
        </authorList>
    </citation>
    <scope>NUCLEOTIDE SEQUENCE [LARGE SCALE GENOMIC DNA]</scope>
    <source>
        <strain evidence="4">H538.4</strain>
    </source>
</reference>
<dbReference type="OrthoDB" id="510958at2759"/>
<dbReference type="InterPro" id="IPR038291">
    <property type="entry name" value="SAP30_C_sf"/>
</dbReference>
<evidence type="ECO:0000259" key="2">
    <source>
        <dbReference type="Pfam" id="PF13867"/>
    </source>
</evidence>
<name>A0A0J8RFZ9_COCIT</name>
<dbReference type="AlphaFoldDB" id="A0A0J8RFZ9"/>
<evidence type="ECO:0000313" key="3">
    <source>
        <dbReference type="EMBL" id="KMU84115.1"/>
    </source>
</evidence>
<sequence>MTSSESDSLAHARTKLTGSTALSTSSSYDLRSSHVSRIVTRSGGKKNGDKGKNSQPSSSKNPKDFKSTTGEGLQRSRIGTAYGRVSKEHLASAVRKHFNNTAISEQDAIAKFVYKVSEERKGREFRYRFQPS</sequence>
<dbReference type="eggNOG" id="ENOG502S86X">
    <property type="taxonomic scope" value="Eukaryota"/>
</dbReference>